<keyword evidence="4" id="KW-1185">Reference proteome</keyword>
<dbReference type="Proteomes" id="UP001596267">
    <property type="component" value="Unassembled WGS sequence"/>
</dbReference>
<evidence type="ECO:0000256" key="1">
    <source>
        <dbReference type="ARBA" id="ARBA00010657"/>
    </source>
</evidence>
<keyword evidence="2" id="KW-0175">Coiled coil</keyword>
<feature type="coiled-coil region" evidence="2">
    <location>
        <begin position="185"/>
        <end position="226"/>
    </location>
</feature>
<organism evidence="3 4">
    <name type="scientific">Sporolactobacillus kofuensis</name>
    <dbReference type="NCBI Taxonomy" id="269672"/>
    <lineage>
        <taxon>Bacteria</taxon>
        <taxon>Bacillati</taxon>
        <taxon>Bacillota</taxon>
        <taxon>Bacilli</taxon>
        <taxon>Bacillales</taxon>
        <taxon>Sporolactobacillaceae</taxon>
        <taxon>Sporolactobacillus</taxon>
    </lineage>
</organism>
<gene>
    <name evidence="3" type="primary">mobV</name>
    <name evidence="3" type="ORF">ACFP7A_14325</name>
</gene>
<proteinExistence type="inferred from homology"/>
<comment type="caution">
    <text evidence="3">The sequence shown here is derived from an EMBL/GenBank/DDBJ whole genome shotgun (WGS) entry which is preliminary data.</text>
</comment>
<evidence type="ECO:0000313" key="3">
    <source>
        <dbReference type="EMBL" id="MFC6387732.1"/>
    </source>
</evidence>
<dbReference type="RefSeq" id="WP_253077502.1">
    <property type="nucleotide sequence ID" value="NZ_JAMXWN010000031.1"/>
</dbReference>
<dbReference type="EMBL" id="JBHSTQ010000031">
    <property type="protein sequence ID" value="MFC6387732.1"/>
    <property type="molecule type" value="Genomic_DNA"/>
</dbReference>
<dbReference type="NCBIfam" id="NF041497">
    <property type="entry name" value="MobV"/>
    <property type="match status" value="1"/>
</dbReference>
<dbReference type="Pfam" id="PF01076">
    <property type="entry name" value="Mob_Pre"/>
    <property type="match status" value="1"/>
</dbReference>
<dbReference type="Gene3D" id="3.30.930.30">
    <property type="match status" value="1"/>
</dbReference>
<evidence type="ECO:0000313" key="4">
    <source>
        <dbReference type="Proteomes" id="UP001596267"/>
    </source>
</evidence>
<reference evidence="4" key="1">
    <citation type="journal article" date="2019" name="Int. J. Syst. Evol. Microbiol.">
        <title>The Global Catalogue of Microorganisms (GCM) 10K type strain sequencing project: providing services to taxonomists for standard genome sequencing and annotation.</title>
        <authorList>
            <consortium name="The Broad Institute Genomics Platform"/>
            <consortium name="The Broad Institute Genome Sequencing Center for Infectious Disease"/>
            <person name="Wu L."/>
            <person name="Ma J."/>
        </authorList>
    </citation>
    <scope>NUCLEOTIDE SEQUENCE [LARGE SCALE GENOMIC DNA]</scope>
    <source>
        <strain evidence="4">CCUG 42001</strain>
    </source>
</reference>
<dbReference type="InterPro" id="IPR001668">
    <property type="entry name" value="Mob_Pre"/>
</dbReference>
<name>A0ABW1WJ80_9BACL</name>
<protein>
    <submittedName>
        <fullName evidence="3">MobV family relaxase</fullName>
    </submittedName>
</protein>
<accession>A0ABW1WJ80</accession>
<feature type="coiled-coil region" evidence="2">
    <location>
        <begin position="276"/>
        <end position="303"/>
    </location>
</feature>
<comment type="similarity">
    <text evidence="1">Belongs to the plasmid mobilization pre family.</text>
</comment>
<dbReference type="CDD" id="cd17242">
    <property type="entry name" value="MobM_relaxase"/>
    <property type="match status" value="1"/>
</dbReference>
<evidence type="ECO:0000256" key="2">
    <source>
        <dbReference type="SAM" id="Coils"/>
    </source>
</evidence>
<sequence>MAFVVCHMTKYTSSNLGGLQRHNQRETENHTNKDIKTELSYLNYDLINAEKISYPEKIKERIAAGVETNRAIRKDAVRVAGFIVSASPELFKDKPENEMRSYFEQATEFFKNRYGADNVVYAQVHMDETTPHMHLGVVPITEDHKLSAKRIFNRKELQNLQKDLPDYMQKQGFAVQKGQSKNKHLDEWEYKTQRAEERAKQAQAQAAETEKILAEKQKNLVETKKTVDSLIATGGQKVEEAKRATKVLAQRAAQEIQLKAHHMELTQSARTLSGKIEESTETLGELQTVIEREKRDLESVKAAADQTHLTSSQIDRIPVEVKRTGILRNRPEIVTVDKRDWDG</sequence>